<feature type="transmembrane region" description="Helical" evidence="9">
    <location>
        <begin position="213"/>
        <end position="233"/>
    </location>
</feature>
<keyword evidence="11" id="KW-1185">Reference proteome</keyword>
<gene>
    <name evidence="10" type="ORF">K5V21_00715</name>
</gene>
<proteinExistence type="inferred from homology"/>
<comment type="similarity">
    <text evidence="2">Belongs to the amino acid-polyamine-organocation (APC) superfamily. Spore germination protein (SGP) (TC 2.A.3.9) family.</text>
</comment>
<evidence type="ECO:0000256" key="6">
    <source>
        <dbReference type="ARBA" id="ARBA00022989"/>
    </source>
</evidence>
<feature type="compositionally biased region" description="Polar residues" evidence="8">
    <location>
        <begin position="464"/>
        <end position="491"/>
    </location>
</feature>
<feature type="transmembrane region" description="Helical" evidence="9">
    <location>
        <begin position="180"/>
        <end position="201"/>
    </location>
</feature>
<feature type="transmembrane region" description="Helical" evidence="9">
    <location>
        <begin position="9"/>
        <end position="31"/>
    </location>
</feature>
<evidence type="ECO:0000256" key="8">
    <source>
        <dbReference type="SAM" id="MobiDB-lite"/>
    </source>
</evidence>
<evidence type="ECO:0000313" key="11">
    <source>
        <dbReference type="Proteomes" id="UP001299068"/>
    </source>
</evidence>
<dbReference type="PANTHER" id="PTHR34975:SF2">
    <property type="entry name" value="SPORE GERMINATION PROTEIN A2"/>
    <property type="match status" value="1"/>
</dbReference>
<dbReference type="EMBL" id="JAIKTU010000001">
    <property type="protein sequence ID" value="MBY0753965.1"/>
    <property type="molecule type" value="Genomic_DNA"/>
</dbReference>
<evidence type="ECO:0000313" key="10">
    <source>
        <dbReference type="EMBL" id="MBY0753965.1"/>
    </source>
</evidence>
<comment type="caution">
    <text evidence="10">The sequence shown here is derived from an EMBL/GenBank/DDBJ whole genome shotgun (WGS) entry which is preliminary data.</text>
</comment>
<keyword evidence="5 9" id="KW-0812">Transmembrane</keyword>
<feature type="compositionally biased region" description="Low complexity" evidence="8">
    <location>
        <begin position="383"/>
        <end position="463"/>
    </location>
</feature>
<keyword evidence="7 9" id="KW-0472">Membrane</keyword>
<evidence type="ECO:0000256" key="7">
    <source>
        <dbReference type="ARBA" id="ARBA00023136"/>
    </source>
</evidence>
<dbReference type="RefSeq" id="WP_221858330.1">
    <property type="nucleotide sequence ID" value="NZ_JAIKTU010000001.1"/>
</dbReference>
<dbReference type="Proteomes" id="UP001299068">
    <property type="component" value="Unassembled WGS sequence"/>
</dbReference>
<feature type="transmembrane region" description="Helical" evidence="9">
    <location>
        <begin position="329"/>
        <end position="351"/>
    </location>
</feature>
<dbReference type="NCBIfam" id="TIGR00912">
    <property type="entry name" value="2A0309"/>
    <property type="match status" value="1"/>
</dbReference>
<evidence type="ECO:0000256" key="9">
    <source>
        <dbReference type="SAM" id="Phobius"/>
    </source>
</evidence>
<comment type="subcellular location">
    <subcellularLocation>
        <location evidence="1">Membrane</location>
        <topology evidence="1">Multi-pass membrane protein</topology>
    </subcellularLocation>
</comment>
<feature type="transmembrane region" description="Helical" evidence="9">
    <location>
        <begin position="300"/>
        <end position="317"/>
    </location>
</feature>
<evidence type="ECO:0000256" key="3">
    <source>
        <dbReference type="ARBA" id="ARBA00022448"/>
    </source>
</evidence>
<feature type="transmembrane region" description="Helical" evidence="9">
    <location>
        <begin position="266"/>
        <end position="291"/>
    </location>
</feature>
<name>A0ABS7KT77_CLOSR</name>
<dbReference type="Pfam" id="PF03845">
    <property type="entry name" value="Spore_permease"/>
    <property type="match status" value="1"/>
</dbReference>
<evidence type="ECO:0000256" key="1">
    <source>
        <dbReference type="ARBA" id="ARBA00004141"/>
    </source>
</evidence>
<feature type="transmembrane region" description="Helical" evidence="9">
    <location>
        <begin position="78"/>
        <end position="95"/>
    </location>
</feature>
<evidence type="ECO:0000256" key="4">
    <source>
        <dbReference type="ARBA" id="ARBA00022544"/>
    </source>
</evidence>
<accession>A0ABS7KT77</accession>
<keyword evidence="6 9" id="KW-1133">Transmembrane helix</keyword>
<feature type="compositionally biased region" description="Polar residues" evidence="8">
    <location>
        <begin position="368"/>
        <end position="382"/>
    </location>
</feature>
<evidence type="ECO:0000256" key="5">
    <source>
        <dbReference type="ARBA" id="ARBA00022692"/>
    </source>
</evidence>
<protein>
    <submittedName>
        <fullName evidence="10">Endospore germination permease</fullName>
    </submittedName>
</protein>
<feature type="transmembrane region" description="Helical" evidence="9">
    <location>
        <begin position="37"/>
        <end position="57"/>
    </location>
</feature>
<evidence type="ECO:0000256" key="2">
    <source>
        <dbReference type="ARBA" id="ARBA00007998"/>
    </source>
</evidence>
<keyword evidence="3" id="KW-0813">Transport</keyword>
<organism evidence="10 11">
    <name type="scientific">Clostridium sardiniense</name>
    <name type="common">Clostridium absonum</name>
    <dbReference type="NCBI Taxonomy" id="29369"/>
    <lineage>
        <taxon>Bacteria</taxon>
        <taxon>Bacillati</taxon>
        <taxon>Bacillota</taxon>
        <taxon>Clostridia</taxon>
        <taxon>Eubacteriales</taxon>
        <taxon>Clostridiaceae</taxon>
        <taxon>Clostridium</taxon>
    </lineage>
</organism>
<feature type="compositionally biased region" description="Low complexity" evidence="8">
    <location>
        <begin position="492"/>
        <end position="571"/>
    </location>
</feature>
<dbReference type="InterPro" id="IPR004761">
    <property type="entry name" value="Spore_GerAB"/>
</dbReference>
<feature type="region of interest" description="Disordered" evidence="8">
    <location>
        <begin position="368"/>
        <end position="629"/>
    </location>
</feature>
<feature type="transmembrane region" description="Helical" evidence="9">
    <location>
        <begin position="138"/>
        <end position="160"/>
    </location>
</feature>
<dbReference type="PANTHER" id="PTHR34975">
    <property type="entry name" value="SPORE GERMINATION PROTEIN A2"/>
    <property type="match status" value="1"/>
</dbReference>
<keyword evidence="4" id="KW-0309">Germination</keyword>
<reference evidence="10 11" key="1">
    <citation type="journal article" date="2021" name="Cell Host Microbe">
        <title>in vivo commensal control of Clostridioides difficile virulence.</title>
        <authorList>
            <person name="Girinathan B.P."/>
            <person name="Dibenedetto N."/>
            <person name="Worley J.N."/>
            <person name="Peltier J."/>
            <person name="Arrieta-Ortiz M.L."/>
            <person name="Rupa Christinal Immanuel S."/>
            <person name="Lavin R."/>
            <person name="Delaney M.L."/>
            <person name="Cummins C."/>
            <person name="Hoffmann M."/>
            <person name="Luo Y."/>
            <person name="Gonzalez-Escalona N."/>
            <person name="Allard M."/>
            <person name="Onderdonk A.B."/>
            <person name="Gerber G.K."/>
            <person name="Sonenshein A.L."/>
            <person name="Baliga N."/>
            <person name="Dupuy B."/>
            <person name="Bry L."/>
        </authorList>
    </citation>
    <scope>NUCLEOTIDE SEQUENCE [LARGE SCALE GENOMIC DNA]</scope>
    <source>
        <strain evidence="10 11">DSM 599</strain>
    </source>
</reference>
<feature type="transmembrane region" description="Helical" evidence="9">
    <location>
        <begin position="115"/>
        <end position="131"/>
    </location>
</feature>
<feature type="compositionally biased region" description="Low complexity" evidence="8">
    <location>
        <begin position="590"/>
        <end position="607"/>
    </location>
</feature>
<sequence length="629" mass="70715">MNKLSSKHYLFFICVVSFIGLRSYSSIFISMGGADTWIAGIIAGIIYLAYLYFIIYVCKKTNTFDIKLIFKGAYPKNIGNIFIFIFALTLFLTSIESTAAQSDSIHSNIFIETPIWYSLLFFIIPAAYLITRRLETLLIVITVTIILVFSTMFIVELFTFSYQHYTYLLPIMGLGINKEFILCILLILGSFCSTAVTFPFLKYVEKKEKLSKFTLIAGLIIVFISVASVTSAVTTFGPLRASNIYYPEFLRTQRIELQGFIEFGDLLFISKTTCLWFLKYVLCAVAILYLYKDKFSNKRVYAIVYSIIAYICAFFITKNHYIFFDFLKYYQLIALVLLGIMPFITFAIYYYRWNKNLKAQAAGNVNTPANNQCASNNHDNPTNQGNSNNQSSPINQSNPNNQGISNTQGNSNNYGNPNNQGNPNNHDTPNNQGNPNNHDTPNNQGNPNNQGAPNTQGNPNNQGISNTQGNPNNYGNPINQGNSDNQGIPSSQGNQINQNIYGNQNYFNSTTNNGATTPNNFNNRNYPNAQSILNNQNNYNNQINSSNGNYPNNQSTLDSNNNYNNQNETNNCSDQDESSGSYVFGNYTDSQNNNQNNSESNNQTNSKQDFKESHISGNFFFPSGTQSKE</sequence>